<evidence type="ECO:0000256" key="8">
    <source>
        <dbReference type="RuleBase" id="RU366025"/>
    </source>
</evidence>
<evidence type="ECO:0000256" key="2">
    <source>
        <dbReference type="ARBA" id="ARBA00004604"/>
    </source>
</evidence>
<dbReference type="GO" id="GO:0016579">
    <property type="term" value="P:protein deubiquitination"/>
    <property type="evidence" value="ECO:0007669"/>
    <property type="project" value="InterPro"/>
</dbReference>
<reference evidence="12" key="1">
    <citation type="submission" date="2022-10" db="EMBL/GenBank/DDBJ databases">
        <title>Genome assembly of Pristionchus species.</title>
        <authorList>
            <person name="Yoshida K."/>
            <person name="Sommer R.J."/>
        </authorList>
    </citation>
    <scope>NUCLEOTIDE SEQUENCE [LARGE SCALE GENOMIC DNA]</scope>
    <source>
        <strain evidence="12">RS5460</strain>
    </source>
</reference>
<dbReference type="EC" id="3.4.19.12" evidence="8"/>
<dbReference type="SUPFAM" id="SSF54001">
    <property type="entry name" value="Cysteine proteinases"/>
    <property type="match status" value="1"/>
</dbReference>
<organism evidence="11 12">
    <name type="scientific">Pristionchus mayeri</name>
    <dbReference type="NCBI Taxonomy" id="1317129"/>
    <lineage>
        <taxon>Eukaryota</taxon>
        <taxon>Metazoa</taxon>
        <taxon>Ecdysozoa</taxon>
        <taxon>Nematoda</taxon>
        <taxon>Chromadorea</taxon>
        <taxon>Rhabditida</taxon>
        <taxon>Rhabditina</taxon>
        <taxon>Diplogasteromorpha</taxon>
        <taxon>Diplogasteroidea</taxon>
        <taxon>Neodiplogasteridae</taxon>
        <taxon>Pristionchus</taxon>
    </lineage>
</organism>
<evidence type="ECO:0000256" key="5">
    <source>
        <dbReference type="ARBA" id="ARBA00022786"/>
    </source>
</evidence>
<dbReference type="InterPro" id="IPR018200">
    <property type="entry name" value="USP_CS"/>
</dbReference>
<evidence type="ECO:0000256" key="4">
    <source>
        <dbReference type="ARBA" id="ARBA00022670"/>
    </source>
</evidence>
<comment type="similarity">
    <text evidence="3 8">Belongs to the peptidase C19 family.</text>
</comment>
<sequence length="486" mass="54447">AAAGRKRLLSERGEKELKYPVMEKEISSKWGWDGASWLNDRKRGQGLINRANDCFLNAILQTVTHTAPLARYLMERHKSDCKRDQNQCVACALRQFHLSRTFTTSGPMDTRWIASHLKRIFPSHAFGMQEDAHELLSLLLDAIDPPPGWNREQGNKELPTNKLKPSTPIEQIFGGTLRNQVTCQSCTTPYINYERIRELNVALGRKTEERIPLSGLVQDYFKNETISAFSCKKCARKTQAVRQTRVLRAPAVLIVQLKRFNAYGSKIRQPIFSERDLDLSKFMFDGGAASHEGETGGKRAAYVLTGVVEHLGATVDHGHYIAYCRSTDNQTWFKFDDEEVSRLSSQTSNPYLLFYSRKDLQPKLKNGMTNGVTSSTTSMPSTSKLVSNGNGVGPSHNGHMNGGEMARPIPSGGGMARPIPSGGGFGKPYQNGPYQKPYGNGYGGGNKYNGYSKHQQQFNKWSNQGNGQRPIKTFNKSYNWSNHQRI</sequence>
<keyword evidence="5 8" id="KW-0833">Ubl conjugation pathway</keyword>
<dbReference type="PANTHER" id="PTHR24006:SF758">
    <property type="entry name" value="UBIQUITIN CARBOXYL-TERMINAL HYDROLASE 36"/>
    <property type="match status" value="1"/>
</dbReference>
<feature type="domain" description="USP" evidence="10">
    <location>
        <begin position="45"/>
        <end position="358"/>
    </location>
</feature>
<dbReference type="InterPro" id="IPR038765">
    <property type="entry name" value="Papain-like_cys_pep_sf"/>
</dbReference>
<dbReference type="EMBL" id="BTRK01000001">
    <property type="protein sequence ID" value="GMR32941.1"/>
    <property type="molecule type" value="Genomic_DNA"/>
</dbReference>
<dbReference type="PANTHER" id="PTHR24006">
    <property type="entry name" value="UBIQUITIN CARBOXYL-TERMINAL HYDROLASE"/>
    <property type="match status" value="1"/>
</dbReference>
<evidence type="ECO:0000256" key="6">
    <source>
        <dbReference type="ARBA" id="ARBA00022801"/>
    </source>
</evidence>
<dbReference type="GO" id="GO:0005730">
    <property type="term" value="C:nucleolus"/>
    <property type="evidence" value="ECO:0007669"/>
    <property type="project" value="UniProtKB-SubCell"/>
</dbReference>
<dbReference type="PROSITE" id="PS00973">
    <property type="entry name" value="USP_2"/>
    <property type="match status" value="1"/>
</dbReference>
<evidence type="ECO:0000313" key="11">
    <source>
        <dbReference type="EMBL" id="GMR32941.1"/>
    </source>
</evidence>
<dbReference type="InterPro" id="IPR028889">
    <property type="entry name" value="USP"/>
</dbReference>
<feature type="non-terminal residue" evidence="11">
    <location>
        <position position="1"/>
    </location>
</feature>
<feature type="compositionally biased region" description="Gly residues" evidence="9">
    <location>
        <begin position="411"/>
        <end position="426"/>
    </location>
</feature>
<feature type="region of interest" description="Disordered" evidence="9">
    <location>
        <begin position="411"/>
        <end position="451"/>
    </location>
</feature>
<keyword evidence="12" id="KW-1185">Reference proteome</keyword>
<dbReference type="GO" id="GO:0006508">
    <property type="term" value="P:proteolysis"/>
    <property type="evidence" value="ECO:0007669"/>
    <property type="project" value="UniProtKB-KW"/>
</dbReference>
<dbReference type="GO" id="GO:0004843">
    <property type="term" value="F:cysteine-type deubiquitinase activity"/>
    <property type="evidence" value="ECO:0007669"/>
    <property type="project" value="UniProtKB-UniRule"/>
</dbReference>
<comment type="caution">
    <text evidence="11">The sequence shown here is derived from an EMBL/GenBank/DDBJ whole genome shotgun (WGS) entry which is preliminary data.</text>
</comment>
<dbReference type="Gene3D" id="3.90.70.10">
    <property type="entry name" value="Cysteine proteinases"/>
    <property type="match status" value="1"/>
</dbReference>
<evidence type="ECO:0000256" key="3">
    <source>
        <dbReference type="ARBA" id="ARBA00009085"/>
    </source>
</evidence>
<dbReference type="InterPro" id="IPR001394">
    <property type="entry name" value="Peptidase_C19_UCH"/>
</dbReference>
<dbReference type="Proteomes" id="UP001328107">
    <property type="component" value="Unassembled WGS sequence"/>
</dbReference>
<comment type="catalytic activity">
    <reaction evidence="1 8">
        <text>Thiol-dependent hydrolysis of ester, thioester, amide, peptide and isopeptide bonds formed by the C-terminal Gly of ubiquitin (a 76-residue protein attached to proteins as an intracellular targeting signal).</text>
        <dbReference type="EC" id="3.4.19.12"/>
    </reaction>
</comment>
<accession>A0AAN4Z2Z5</accession>
<dbReference type="PROSITE" id="PS50235">
    <property type="entry name" value="USP_3"/>
    <property type="match status" value="1"/>
</dbReference>
<gene>
    <name evidence="11" type="ORF">PMAYCL1PPCAC_03136</name>
</gene>
<evidence type="ECO:0000256" key="9">
    <source>
        <dbReference type="SAM" id="MobiDB-lite"/>
    </source>
</evidence>
<evidence type="ECO:0000256" key="7">
    <source>
        <dbReference type="ARBA" id="ARBA00022807"/>
    </source>
</evidence>
<evidence type="ECO:0000313" key="12">
    <source>
        <dbReference type="Proteomes" id="UP001328107"/>
    </source>
</evidence>
<dbReference type="InterPro" id="IPR050164">
    <property type="entry name" value="Peptidase_C19"/>
</dbReference>
<name>A0AAN4Z2Z5_9BILA</name>
<dbReference type="AlphaFoldDB" id="A0AAN4Z2Z5"/>
<keyword evidence="6 8" id="KW-0378">Hydrolase</keyword>
<evidence type="ECO:0000256" key="1">
    <source>
        <dbReference type="ARBA" id="ARBA00000707"/>
    </source>
</evidence>
<dbReference type="GO" id="GO:0042981">
    <property type="term" value="P:regulation of apoptotic process"/>
    <property type="evidence" value="ECO:0007669"/>
    <property type="project" value="TreeGrafter"/>
</dbReference>
<dbReference type="Pfam" id="PF00443">
    <property type="entry name" value="UCH"/>
    <property type="match status" value="1"/>
</dbReference>
<dbReference type="PROSITE" id="PS00972">
    <property type="entry name" value="USP_1"/>
    <property type="match status" value="1"/>
</dbReference>
<keyword evidence="4 8" id="KW-0645">Protease</keyword>
<comment type="subcellular location">
    <subcellularLocation>
        <location evidence="2">Nucleus</location>
        <location evidence="2">Nucleolus</location>
    </subcellularLocation>
</comment>
<keyword evidence="7 8" id="KW-0788">Thiol protease</keyword>
<evidence type="ECO:0000259" key="10">
    <source>
        <dbReference type="PROSITE" id="PS50235"/>
    </source>
</evidence>
<proteinExistence type="inferred from homology"/>
<protein>
    <recommendedName>
        <fullName evidence="8">Ubiquitin carboxyl-terminal hydrolase</fullName>
        <ecNumber evidence="8">3.4.19.12</ecNumber>
    </recommendedName>
</protein>
<dbReference type="GO" id="GO:0005829">
    <property type="term" value="C:cytosol"/>
    <property type="evidence" value="ECO:0007669"/>
    <property type="project" value="TreeGrafter"/>
</dbReference>